<comment type="caution">
    <text evidence="4">The sequence shown here is derived from an EMBL/GenBank/DDBJ whole genome shotgun (WGS) entry which is preliminary data.</text>
</comment>
<dbReference type="InterPro" id="IPR001647">
    <property type="entry name" value="HTH_TetR"/>
</dbReference>
<evidence type="ECO:0000259" key="3">
    <source>
        <dbReference type="PROSITE" id="PS50977"/>
    </source>
</evidence>
<dbReference type="InterPro" id="IPR009057">
    <property type="entry name" value="Homeodomain-like_sf"/>
</dbReference>
<reference evidence="4" key="1">
    <citation type="submission" date="2020-03" db="EMBL/GenBank/DDBJ databases">
        <title>Draft sequencing of Calidifontibacter sp. DB0510.</title>
        <authorList>
            <person name="Kim D.-U."/>
        </authorList>
    </citation>
    <scope>NUCLEOTIDE SEQUENCE</scope>
    <source>
        <strain evidence="4">DB0510</strain>
    </source>
</reference>
<dbReference type="Gene3D" id="1.10.357.10">
    <property type="entry name" value="Tetracycline Repressor, domain 2"/>
    <property type="match status" value="1"/>
</dbReference>
<evidence type="ECO:0000256" key="1">
    <source>
        <dbReference type="ARBA" id="ARBA00023125"/>
    </source>
</evidence>
<keyword evidence="5" id="KW-1185">Reference proteome</keyword>
<dbReference type="RefSeq" id="WP_166197198.1">
    <property type="nucleotide sequence ID" value="NZ_JAAOIV010000009.1"/>
</dbReference>
<feature type="domain" description="HTH tetR-type" evidence="3">
    <location>
        <begin position="9"/>
        <end position="69"/>
    </location>
</feature>
<evidence type="ECO:0000313" key="5">
    <source>
        <dbReference type="Proteomes" id="UP000744769"/>
    </source>
</evidence>
<evidence type="ECO:0000256" key="2">
    <source>
        <dbReference type="PROSITE-ProRule" id="PRU00335"/>
    </source>
</evidence>
<gene>
    <name evidence="4" type="ORF">G9U51_12095</name>
</gene>
<dbReference type="Proteomes" id="UP000744769">
    <property type="component" value="Unassembled WGS sequence"/>
</dbReference>
<feature type="DNA-binding region" description="H-T-H motif" evidence="2">
    <location>
        <begin position="32"/>
        <end position="51"/>
    </location>
</feature>
<dbReference type="InterPro" id="IPR036271">
    <property type="entry name" value="Tet_transcr_reg_TetR-rel_C_sf"/>
</dbReference>
<sequence length="197" mass="21319">MTTTTSSAQQRQQLLLDCAIAVVGQHGLRGLTHRAVDRAADVPEGTCSVYFRTRLALLTALTDHVAAVVTGDVQAVAESLAGKGEDTQAAIEATTELLVRWIRSPDLIVTMTELQLEGVRTSSLRESSLRGRRQLTAIVQQALEESDKPHAERRAQTVVASLEGVIVSALAEPASQRREYVRTTVEMVMNSLAAQDD</sequence>
<proteinExistence type="predicted"/>
<dbReference type="InterPro" id="IPR041583">
    <property type="entry name" value="TetR_C_31"/>
</dbReference>
<dbReference type="PROSITE" id="PS50977">
    <property type="entry name" value="HTH_TETR_2"/>
    <property type="match status" value="1"/>
</dbReference>
<dbReference type="AlphaFoldDB" id="A0A967EAQ8"/>
<dbReference type="Pfam" id="PF17940">
    <property type="entry name" value="TetR_C_31"/>
    <property type="match status" value="1"/>
</dbReference>
<protein>
    <submittedName>
        <fullName evidence="4">TetR family transcriptional regulator</fullName>
    </submittedName>
</protein>
<dbReference type="EMBL" id="JAAOIV010000009">
    <property type="protein sequence ID" value="NHN56520.1"/>
    <property type="molecule type" value="Genomic_DNA"/>
</dbReference>
<dbReference type="SUPFAM" id="SSF48498">
    <property type="entry name" value="Tetracyclin repressor-like, C-terminal domain"/>
    <property type="match status" value="1"/>
</dbReference>
<organism evidence="4 5">
    <name type="scientific">Metallococcus carri</name>
    <dbReference type="NCBI Taxonomy" id="1656884"/>
    <lineage>
        <taxon>Bacteria</taxon>
        <taxon>Bacillati</taxon>
        <taxon>Actinomycetota</taxon>
        <taxon>Actinomycetes</taxon>
        <taxon>Micrococcales</taxon>
        <taxon>Dermacoccaceae</taxon>
        <taxon>Metallococcus</taxon>
    </lineage>
</organism>
<accession>A0A967EAQ8</accession>
<dbReference type="SUPFAM" id="SSF46689">
    <property type="entry name" value="Homeodomain-like"/>
    <property type="match status" value="1"/>
</dbReference>
<keyword evidence="1 2" id="KW-0238">DNA-binding</keyword>
<name>A0A967EAQ8_9MICO</name>
<evidence type="ECO:0000313" key="4">
    <source>
        <dbReference type="EMBL" id="NHN56520.1"/>
    </source>
</evidence>
<dbReference type="GO" id="GO:0003677">
    <property type="term" value="F:DNA binding"/>
    <property type="evidence" value="ECO:0007669"/>
    <property type="project" value="UniProtKB-UniRule"/>
</dbReference>